<comment type="caution">
    <text evidence="5">The sequence shown here is derived from an EMBL/GenBank/DDBJ whole genome shotgun (WGS) entry which is preliminary data.</text>
</comment>
<protein>
    <submittedName>
        <fullName evidence="5">TetR family transcriptional regulator</fullName>
    </submittedName>
</protein>
<dbReference type="GO" id="GO:0003677">
    <property type="term" value="F:DNA binding"/>
    <property type="evidence" value="ECO:0007669"/>
    <property type="project" value="UniProtKB-UniRule"/>
</dbReference>
<evidence type="ECO:0000256" key="1">
    <source>
        <dbReference type="ARBA" id="ARBA00022491"/>
    </source>
</evidence>
<dbReference type="InterPro" id="IPR050624">
    <property type="entry name" value="HTH-type_Tx_Regulator"/>
</dbReference>
<proteinExistence type="predicted"/>
<dbReference type="InterPro" id="IPR001647">
    <property type="entry name" value="HTH_TetR"/>
</dbReference>
<dbReference type="NCBIfam" id="NF037937">
    <property type="entry name" value="septum_RefZ"/>
    <property type="match status" value="1"/>
</dbReference>
<feature type="domain" description="HTH tetR-type" evidence="4">
    <location>
        <begin position="3"/>
        <end position="63"/>
    </location>
</feature>
<name>A0A2N5HMB2_9BACI</name>
<dbReference type="OrthoDB" id="9789566at2"/>
<dbReference type="Pfam" id="PF00440">
    <property type="entry name" value="TetR_N"/>
    <property type="match status" value="1"/>
</dbReference>
<dbReference type="PROSITE" id="PS50977">
    <property type="entry name" value="HTH_TETR_2"/>
    <property type="match status" value="1"/>
</dbReference>
<evidence type="ECO:0000313" key="6">
    <source>
        <dbReference type="Proteomes" id="UP000234950"/>
    </source>
</evidence>
<keyword evidence="1" id="KW-0678">Repressor</keyword>
<organism evidence="5 6">
    <name type="scientific">Neobacillus cucumis</name>
    <dbReference type="NCBI Taxonomy" id="1740721"/>
    <lineage>
        <taxon>Bacteria</taxon>
        <taxon>Bacillati</taxon>
        <taxon>Bacillota</taxon>
        <taxon>Bacilli</taxon>
        <taxon>Bacillales</taxon>
        <taxon>Bacillaceae</taxon>
        <taxon>Neobacillus</taxon>
    </lineage>
</organism>
<dbReference type="Gene3D" id="1.10.357.10">
    <property type="entry name" value="Tetracycline Repressor, domain 2"/>
    <property type="match status" value="1"/>
</dbReference>
<dbReference type="SUPFAM" id="SSF46689">
    <property type="entry name" value="Homeodomain-like"/>
    <property type="match status" value="1"/>
</dbReference>
<sequence>MKKNAKEAIVRAAISLFNSNGYSGTSVRDIANLARVNTATIAYYFNNKAGLLEYCFMHFFEQYIGKIEEAYLSIDRGAKECLKRIVSDLLHYQCENSQLASFVYREMSMDSQVVREIMSTYSLKEKYYLQKIFERGFEWQEFRPHSIPYLIIQLKGLLMMPFMNTQYMREVLYIFPNEPFFEQKYLKDLHAWIDKTLSFEGPMMKGAVIK</sequence>
<keyword evidence="6" id="KW-1185">Reference proteome</keyword>
<keyword evidence="2 3" id="KW-0238">DNA-binding</keyword>
<accession>A0A2N5HMB2</accession>
<evidence type="ECO:0000259" key="4">
    <source>
        <dbReference type="PROSITE" id="PS50977"/>
    </source>
</evidence>
<evidence type="ECO:0000313" key="5">
    <source>
        <dbReference type="EMBL" id="PLS06655.1"/>
    </source>
</evidence>
<dbReference type="InterPro" id="IPR036271">
    <property type="entry name" value="Tet_transcr_reg_TetR-rel_C_sf"/>
</dbReference>
<dbReference type="RefSeq" id="WP_101647232.1">
    <property type="nucleotide sequence ID" value="NZ_PGVE01000032.1"/>
</dbReference>
<dbReference type="PRINTS" id="PR00455">
    <property type="entry name" value="HTHTETR"/>
</dbReference>
<reference evidence="5 6" key="1">
    <citation type="submission" date="2017-11" db="EMBL/GenBank/DDBJ databases">
        <title>Comparitive Functional Genomics of Dry Heat Resistant strains isolated from the Viking Spacecraft.</title>
        <authorList>
            <person name="Seuylemezian A."/>
            <person name="Cooper K."/>
            <person name="Vaishampayan P."/>
        </authorList>
    </citation>
    <scope>NUCLEOTIDE SEQUENCE [LARGE SCALE GENOMIC DNA]</scope>
    <source>
        <strain evidence="5 6">V32-6</strain>
    </source>
</reference>
<evidence type="ECO:0000256" key="3">
    <source>
        <dbReference type="PROSITE-ProRule" id="PRU00335"/>
    </source>
</evidence>
<dbReference type="InterPro" id="IPR009057">
    <property type="entry name" value="Homeodomain-like_sf"/>
</dbReference>
<dbReference type="PANTHER" id="PTHR43479">
    <property type="entry name" value="ACREF/ENVCD OPERON REPRESSOR-RELATED"/>
    <property type="match status" value="1"/>
</dbReference>
<dbReference type="PANTHER" id="PTHR43479:SF11">
    <property type="entry name" value="ACREF_ENVCD OPERON REPRESSOR-RELATED"/>
    <property type="match status" value="1"/>
</dbReference>
<dbReference type="EMBL" id="PGVE01000032">
    <property type="protein sequence ID" value="PLS06655.1"/>
    <property type="molecule type" value="Genomic_DNA"/>
</dbReference>
<feature type="DNA-binding region" description="H-T-H motif" evidence="3">
    <location>
        <begin position="26"/>
        <end position="45"/>
    </location>
</feature>
<dbReference type="SUPFAM" id="SSF48498">
    <property type="entry name" value="Tetracyclin repressor-like, C-terminal domain"/>
    <property type="match status" value="1"/>
</dbReference>
<dbReference type="AlphaFoldDB" id="A0A2N5HMB2"/>
<dbReference type="Proteomes" id="UP000234950">
    <property type="component" value="Unassembled WGS sequence"/>
</dbReference>
<gene>
    <name evidence="5" type="ORF">CVD27_07285</name>
</gene>
<evidence type="ECO:0000256" key="2">
    <source>
        <dbReference type="ARBA" id="ARBA00023125"/>
    </source>
</evidence>